<gene>
    <name evidence="1" type="ORF">M422DRAFT_29580</name>
</gene>
<protein>
    <submittedName>
        <fullName evidence="1">Unplaced genomic scaffold SPHSTscaffold_35, whole genome shotgun sequence</fullName>
    </submittedName>
</protein>
<dbReference type="AlphaFoldDB" id="A0A0C9VG43"/>
<evidence type="ECO:0000313" key="2">
    <source>
        <dbReference type="Proteomes" id="UP000054279"/>
    </source>
</evidence>
<accession>A0A0C9VG43</accession>
<name>A0A0C9VG43_SPHS4</name>
<dbReference type="EMBL" id="KN837110">
    <property type="protein sequence ID" value="KIJ45929.1"/>
    <property type="molecule type" value="Genomic_DNA"/>
</dbReference>
<dbReference type="HOGENOM" id="CLU_1180870_0_0_1"/>
<reference evidence="1 2" key="1">
    <citation type="submission" date="2014-06" db="EMBL/GenBank/DDBJ databases">
        <title>Evolutionary Origins and Diversification of the Mycorrhizal Mutualists.</title>
        <authorList>
            <consortium name="DOE Joint Genome Institute"/>
            <consortium name="Mycorrhizal Genomics Consortium"/>
            <person name="Kohler A."/>
            <person name="Kuo A."/>
            <person name="Nagy L.G."/>
            <person name="Floudas D."/>
            <person name="Copeland A."/>
            <person name="Barry K.W."/>
            <person name="Cichocki N."/>
            <person name="Veneault-Fourrey C."/>
            <person name="LaButti K."/>
            <person name="Lindquist E.A."/>
            <person name="Lipzen A."/>
            <person name="Lundell T."/>
            <person name="Morin E."/>
            <person name="Murat C."/>
            <person name="Riley R."/>
            <person name="Ohm R."/>
            <person name="Sun H."/>
            <person name="Tunlid A."/>
            <person name="Henrissat B."/>
            <person name="Grigoriev I.V."/>
            <person name="Hibbett D.S."/>
            <person name="Martin F."/>
        </authorList>
    </citation>
    <scope>NUCLEOTIDE SEQUENCE [LARGE SCALE GENOMIC DNA]</scope>
    <source>
        <strain evidence="1 2">SS14</strain>
    </source>
</reference>
<proteinExistence type="predicted"/>
<sequence length="235" mass="27046">MSPRDKILSFDLNFLRLRLGYLAIPERAPHSRAEEHDHTMRGLMKSLQHEIQGIPRKSGPIELSFGRLSEKDIPNIDPIHGDSLFLEPRRDETFDFLWTVHSLIHRVLCNAELQRFPGSPPPIVMPIVSPPKGRAQSSPSTGVSRHISKREFDSTIPLVQRSSREYYFSSKEAFSLKKFVRLPEYRRFQRYTFKGSGAEPQSPYDLNLGILEAKSVQLVHGDHPDEWTVKNEITF</sequence>
<evidence type="ECO:0000313" key="1">
    <source>
        <dbReference type="EMBL" id="KIJ45929.1"/>
    </source>
</evidence>
<organism evidence="1 2">
    <name type="scientific">Sphaerobolus stellatus (strain SS14)</name>
    <dbReference type="NCBI Taxonomy" id="990650"/>
    <lineage>
        <taxon>Eukaryota</taxon>
        <taxon>Fungi</taxon>
        <taxon>Dikarya</taxon>
        <taxon>Basidiomycota</taxon>
        <taxon>Agaricomycotina</taxon>
        <taxon>Agaricomycetes</taxon>
        <taxon>Phallomycetidae</taxon>
        <taxon>Geastrales</taxon>
        <taxon>Sphaerobolaceae</taxon>
        <taxon>Sphaerobolus</taxon>
    </lineage>
</organism>
<keyword evidence="2" id="KW-1185">Reference proteome</keyword>
<dbReference type="Proteomes" id="UP000054279">
    <property type="component" value="Unassembled WGS sequence"/>
</dbReference>